<proteinExistence type="predicted"/>
<gene>
    <name evidence="1" type="primary">comEC_11</name>
    <name evidence="1" type="ORF">SDC9_95979</name>
</gene>
<sequence length="142" mass="14932">MTLHAGETTVTLTTGFWQDGDSQNDRCVVLTAHRGESSLLLTGDLTHAGELRLLASGIDTDADILQLGHHGSASSSSSIFLSQAYPTVCLVPVGKNSYGHPSPEALARAGVVAPYILRSDERGTVELTTAGDGIFTVYCERG</sequence>
<dbReference type="EMBL" id="VSSQ01012443">
    <property type="protein sequence ID" value="MPM49251.1"/>
    <property type="molecule type" value="Genomic_DNA"/>
</dbReference>
<protein>
    <submittedName>
        <fullName evidence="1">ComE operon protein 3</fullName>
    </submittedName>
</protein>
<comment type="caution">
    <text evidence="1">The sequence shown here is derived from an EMBL/GenBank/DDBJ whole genome shotgun (WGS) entry which is preliminary data.</text>
</comment>
<organism evidence="1">
    <name type="scientific">bioreactor metagenome</name>
    <dbReference type="NCBI Taxonomy" id="1076179"/>
    <lineage>
        <taxon>unclassified sequences</taxon>
        <taxon>metagenomes</taxon>
        <taxon>ecological metagenomes</taxon>
    </lineage>
</organism>
<dbReference type="AlphaFoldDB" id="A0A645AAD0"/>
<dbReference type="SUPFAM" id="SSF56281">
    <property type="entry name" value="Metallo-hydrolase/oxidoreductase"/>
    <property type="match status" value="1"/>
</dbReference>
<accession>A0A645AAD0</accession>
<dbReference type="Gene3D" id="3.60.15.10">
    <property type="entry name" value="Ribonuclease Z/Hydroxyacylglutathione hydrolase-like"/>
    <property type="match status" value="1"/>
</dbReference>
<evidence type="ECO:0000313" key="1">
    <source>
        <dbReference type="EMBL" id="MPM49251.1"/>
    </source>
</evidence>
<dbReference type="PANTHER" id="PTHR30619:SF1">
    <property type="entry name" value="RECOMBINATION PROTEIN 2"/>
    <property type="match status" value="1"/>
</dbReference>
<dbReference type="InterPro" id="IPR036866">
    <property type="entry name" value="RibonucZ/Hydroxyglut_hydro"/>
</dbReference>
<name>A0A645AAD0_9ZZZZ</name>
<dbReference type="InterPro" id="IPR052159">
    <property type="entry name" value="Competence_DNA_uptake"/>
</dbReference>
<dbReference type="PANTHER" id="PTHR30619">
    <property type="entry name" value="DNA INTERNALIZATION/COMPETENCE PROTEIN COMEC/REC2"/>
    <property type="match status" value="1"/>
</dbReference>
<reference evidence="1" key="1">
    <citation type="submission" date="2019-08" db="EMBL/GenBank/DDBJ databases">
        <authorList>
            <person name="Kucharzyk K."/>
            <person name="Murdoch R.W."/>
            <person name="Higgins S."/>
            <person name="Loffler F."/>
        </authorList>
    </citation>
    <scope>NUCLEOTIDE SEQUENCE</scope>
</reference>